<protein>
    <submittedName>
        <fullName evidence="2">Uncharacterized protein</fullName>
    </submittedName>
</protein>
<dbReference type="AlphaFoldDB" id="A0A7W9PH40"/>
<keyword evidence="3" id="KW-1185">Reference proteome</keyword>
<proteinExistence type="predicted"/>
<organism evidence="2 3">
    <name type="scientific">Nocardia transvalensis</name>
    <dbReference type="NCBI Taxonomy" id="37333"/>
    <lineage>
        <taxon>Bacteria</taxon>
        <taxon>Bacillati</taxon>
        <taxon>Actinomycetota</taxon>
        <taxon>Actinomycetes</taxon>
        <taxon>Mycobacteriales</taxon>
        <taxon>Nocardiaceae</taxon>
        <taxon>Nocardia</taxon>
    </lineage>
</organism>
<reference evidence="2 3" key="1">
    <citation type="submission" date="2020-08" db="EMBL/GenBank/DDBJ databases">
        <title>Sequencing the genomes of 1000 actinobacteria strains.</title>
        <authorList>
            <person name="Klenk H.-P."/>
        </authorList>
    </citation>
    <scope>NUCLEOTIDE SEQUENCE [LARGE SCALE GENOMIC DNA]</scope>
    <source>
        <strain evidence="2 3">DSM 43582</strain>
    </source>
</reference>
<feature type="region of interest" description="Disordered" evidence="1">
    <location>
        <begin position="1"/>
        <end position="20"/>
    </location>
</feature>
<evidence type="ECO:0000256" key="1">
    <source>
        <dbReference type="SAM" id="MobiDB-lite"/>
    </source>
</evidence>
<accession>A0A7W9PH40</accession>
<comment type="caution">
    <text evidence="2">The sequence shown here is derived from an EMBL/GenBank/DDBJ whole genome shotgun (WGS) entry which is preliminary data.</text>
</comment>
<sequence length="42" mass="4482">MVTPGEVGGAEVCDEEPDEHWTTVTVTPTMATISARMATNVF</sequence>
<dbReference type="EMBL" id="JACHIT010000002">
    <property type="protein sequence ID" value="MBB5915805.1"/>
    <property type="molecule type" value="Genomic_DNA"/>
</dbReference>
<gene>
    <name evidence="2" type="ORF">BJY24_004717</name>
</gene>
<dbReference type="Proteomes" id="UP000540412">
    <property type="component" value="Unassembled WGS sequence"/>
</dbReference>
<name>A0A7W9PH40_9NOCA</name>
<dbReference type="RefSeq" id="WP_276325739.1">
    <property type="nucleotide sequence ID" value="NZ_JACHIT010000002.1"/>
</dbReference>
<evidence type="ECO:0000313" key="3">
    <source>
        <dbReference type="Proteomes" id="UP000540412"/>
    </source>
</evidence>
<evidence type="ECO:0000313" key="2">
    <source>
        <dbReference type="EMBL" id="MBB5915805.1"/>
    </source>
</evidence>